<evidence type="ECO:0000313" key="2">
    <source>
        <dbReference type="EMBL" id="CAJ1392450.1"/>
    </source>
</evidence>
<gene>
    <name evidence="2" type="ORF">EVOR1521_LOCUS17541</name>
</gene>
<accession>A0AA36IT67</accession>
<sequence length="206" mass="21931">MPKKRKRPLGAEGPPSATIAEINEVLLAPKRQFAAPVEAQRKPKAKARSAPMAAAKSAPKSAPAAPAAKSAPSAKGVDGSKLALELLEATTTQLLRRKGWFRDVRLRRSAEAFMRSSKLFQKAGAAARQGHVRPGPELTAYEQELLRHLEGLRGKLGAVPMNEAREISLKSSGPGQVIGAKLKGLKKRAAELEKKPRSVIKGAGLS</sequence>
<name>A0AA36IT67_9DINO</name>
<protein>
    <submittedName>
        <fullName evidence="2">Uncharacterized protein</fullName>
    </submittedName>
</protein>
<evidence type="ECO:0000313" key="3">
    <source>
        <dbReference type="Proteomes" id="UP001178507"/>
    </source>
</evidence>
<dbReference type="Proteomes" id="UP001178507">
    <property type="component" value="Unassembled WGS sequence"/>
</dbReference>
<reference evidence="2" key="1">
    <citation type="submission" date="2023-08" db="EMBL/GenBank/DDBJ databases">
        <authorList>
            <person name="Chen Y."/>
            <person name="Shah S."/>
            <person name="Dougan E. K."/>
            <person name="Thang M."/>
            <person name="Chan C."/>
        </authorList>
    </citation>
    <scope>NUCLEOTIDE SEQUENCE</scope>
</reference>
<feature type="compositionally biased region" description="Low complexity" evidence="1">
    <location>
        <begin position="48"/>
        <end position="75"/>
    </location>
</feature>
<proteinExistence type="predicted"/>
<keyword evidence="3" id="KW-1185">Reference proteome</keyword>
<organism evidence="2 3">
    <name type="scientific">Effrenium voratum</name>
    <dbReference type="NCBI Taxonomy" id="2562239"/>
    <lineage>
        <taxon>Eukaryota</taxon>
        <taxon>Sar</taxon>
        <taxon>Alveolata</taxon>
        <taxon>Dinophyceae</taxon>
        <taxon>Suessiales</taxon>
        <taxon>Symbiodiniaceae</taxon>
        <taxon>Effrenium</taxon>
    </lineage>
</organism>
<dbReference type="AlphaFoldDB" id="A0AA36IT67"/>
<evidence type="ECO:0000256" key="1">
    <source>
        <dbReference type="SAM" id="MobiDB-lite"/>
    </source>
</evidence>
<comment type="caution">
    <text evidence="2">The sequence shown here is derived from an EMBL/GenBank/DDBJ whole genome shotgun (WGS) entry which is preliminary data.</text>
</comment>
<dbReference type="EMBL" id="CAUJNA010002336">
    <property type="protein sequence ID" value="CAJ1392450.1"/>
    <property type="molecule type" value="Genomic_DNA"/>
</dbReference>
<feature type="region of interest" description="Disordered" evidence="1">
    <location>
        <begin position="35"/>
        <end position="76"/>
    </location>
</feature>